<accession>A0ABW3I0R4</accession>
<protein>
    <recommendedName>
        <fullName evidence="6">Endonuclease V</fullName>
        <ecNumber evidence="6">3.1.21.7</ecNumber>
    </recommendedName>
    <alternativeName>
        <fullName evidence="6">Deoxyinosine 3'endonuclease</fullName>
    </alternativeName>
    <alternativeName>
        <fullName evidence="6">Deoxyribonuclease V</fullName>
        <shortName evidence="6">DNase V</shortName>
    </alternativeName>
</protein>
<dbReference type="PANTHER" id="PTHR28511">
    <property type="entry name" value="ENDONUCLEASE V"/>
    <property type="match status" value="1"/>
</dbReference>
<sequence>MKNNYYKFRQDIKVNFSNVCINDFSTLLKENKPFSGVVESKYGKEYYSKRTYIKGYPYGLNIFINKRQRSLYSLDFTKSNGYALEYENNDRTSFEVYDMGFLLEKITCVEGKIIEKEITEIDIIETVKEFNIKDLLEEISVKYEIEVDDIDSMLGWGLSTYKSVKYDYKFLKKQYWNYYHKTNKEMGLYKNNDFIKYYTEQNKLKDQIIKGDVLPEKIQYVAGVDVAYNEQEQIMVGAIVVLNAETLEVVEQSSHVMDITFPYIPGLFSFREVPAILEAFKKLTMQPDLIICDAQGIAHPKNVGMATHLGIELDIPTIGCAKKRLVGFYEKEKLGSNRADTQELIWNSETVGVALRTQDNIKPMFVSIGHKISLETAIEWVLKVSPKYRLPETTRQADQLVNSILKETTDYDFLDDNKV</sequence>
<dbReference type="Gene3D" id="3.30.2170.10">
    <property type="entry name" value="archaeoglobus fulgidus dsm 4304 superfamily"/>
    <property type="match status" value="1"/>
</dbReference>
<gene>
    <name evidence="6 7" type="primary">nfi</name>
    <name evidence="7" type="ORF">ACFQ1O_04540</name>
</gene>
<keyword evidence="6" id="KW-0460">Magnesium</keyword>
<proteinExistence type="inferred from homology"/>
<comment type="similarity">
    <text evidence="6">Belongs to the endonuclease V family.</text>
</comment>
<keyword evidence="8" id="KW-1185">Reference proteome</keyword>
<dbReference type="HAMAP" id="MF_00801">
    <property type="entry name" value="Endonuclease_5"/>
    <property type="match status" value="1"/>
</dbReference>
<dbReference type="CDD" id="cd06559">
    <property type="entry name" value="Endonuclease_V"/>
    <property type="match status" value="1"/>
</dbReference>
<comment type="cofactor">
    <cofactor evidence="6">
        <name>Mg(2+)</name>
        <dbReference type="ChEBI" id="CHEBI:18420"/>
    </cofactor>
</comment>
<feature type="binding site" evidence="6">
    <location>
        <position position="293"/>
    </location>
    <ligand>
        <name>Mg(2+)</name>
        <dbReference type="ChEBI" id="CHEBI:18420"/>
    </ligand>
</feature>
<evidence type="ECO:0000256" key="3">
    <source>
        <dbReference type="ARBA" id="ARBA00022722"/>
    </source>
</evidence>
<evidence type="ECO:0000313" key="8">
    <source>
        <dbReference type="Proteomes" id="UP001596997"/>
    </source>
</evidence>
<organism evidence="7 8">
    <name type="scientific">Pseudofulvibacter geojedonensis</name>
    <dbReference type="NCBI Taxonomy" id="1123758"/>
    <lineage>
        <taxon>Bacteria</taxon>
        <taxon>Pseudomonadati</taxon>
        <taxon>Bacteroidota</taxon>
        <taxon>Flavobacteriia</taxon>
        <taxon>Flavobacteriales</taxon>
        <taxon>Flavobacteriaceae</taxon>
        <taxon>Pseudofulvibacter</taxon>
    </lineage>
</organism>
<dbReference type="RefSeq" id="WP_377713813.1">
    <property type="nucleotide sequence ID" value="NZ_JBHTJM010000005.1"/>
</dbReference>
<evidence type="ECO:0000256" key="6">
    <source>
        <dbReference type="HAMAP-Rule" id="MF_00801"/>
    </source>
</evidence>
<evidence type="ECO:0000256" key="5">
    <source>
        <dbReference type="ARBA" id="ARBA00022801"/>
    </source>
</evidence>
<keyword evidence="2 6" id="KW-0963">Cytoplasm</keyword>
<keyword evidence="6" id="KW-0479">Metal-binding</keyword>
<feature type="binding site" evidence="6">
    <location>
        <position position="225"/>
    </location>
    <ligand>
        <name>Mg(2+)</name>
        <dbReference type="ChEBI" id="CHEBI:18420"/>
    </ligand>
</feature>
<dbReference type="Pfam" id="PF04493">
    <property type="entry name" value="Endonuclease_5"/>
    <property type="match status" value="1"/>
</dbReference>
<keyword evidence="6" id="KW-0227">DNA damage</keyword>
<keyword evidence="5 6" id="KW-0378">Hydrolase</keyword>
<keyword evidence="4 6" id="KW-0255">Endonuclease</keyword>
<reference evidence="8" key="1">
    <citation type="journal article" date="2019" name="Int. J. Syst. Evol. Microbiol.">
        <title>The Global Catalogue of Microorganisms (GCM) 10K type strain sequencing project: providing services to taxonomists for standard genome sequencing and annotation.</title>
        <authorList>
            <consortium name="The Broad Institute Genomics Platform"/>
            <consortium name="The Broad Institute Genome Sequencing Center for Infectious Disease"/>
            <person name="Wu L."/>
            <person name="Ma J."/>
        </authorList>
    </citation>
    <scope>NUCLEOTIDE SEQUENCE [LARGE SCALE GENOMIC DNA]</scope>
    <source>
        <strain evidence="8">CCUG 62114</strain>
    </source>
</reference>
<evidence type="ECO:0000256" key="4">
    <source>
        <dbReference type="ARBA" id="ARBA00022759"/>
    </source>
</evidence>
<comment type="caution">
    <text evidence="7">The sequence shown here is derived from an EMBL/GenBank/DDBJ whole genome shotgun (WGS) entry which is preliminary data.</text>
</comment>
<evidence type="ECO:0000313" key="7">
    <source>
        <dbReference type="EMBL" id="MFD0963274.1"/>
    </source>
</evidence>
<keyword evidence="3 6" id="KW-0540">Nuclease</keyword>
<evidence type="ECO:0000256" key="1">
    <source>
        <dbReference type="ARBA" id="ARBA00004496"/>
    </source>
</evidence>
<dbReference type="PANTHER" id="PTHR28511:SF1">
    <property type="entry name" value="ENDONUCLEASE V"/>
    <property type="match status" value="1"/>
</dbReference>
<comment type="function">
    <text evidence="6">DNA repair enzyme involved in the repair of deaminated bases. Selectively cleaves double-stranded DNA at the second phosphodiester bond 3' to a deoxyinosine leaving behind the intact lesion on the nicked DNA.</text>
</comment>
<dbReference type="EMBL" id="JBHTJM010000005">
    <property type="protein sequence ID" value="MFD0963274.1"/>
    <property type="molecule type" value="Genomic_DNA"/>
</dbReference>
<comment type="catalytic activity">
    <reaction evidence="6">
        <text>Endonucleolytic cleavage at apurinic or apyrimidinic sites to products with a 5'-phosphate.</text>
        <dbReference type="EC" id="3.1.21.7"/>
    </reaction>
</comment>
<comment type="subcellular location">
    <subcellularLocation>
        <location evidence="1 6">Cytoplasm</location>
    </subcellularLocation>
</comment>
<dbReference type="EC" id="3.1.21.7" evidence="6"/>
<feature type="site" description="Interaction with target DNA" evidence="6">
    <location>
        <position position="263"/>
    </location>
</feature>
<keyword evidence="6" id="KW-0234">DNA repair</keyword>
<dbReference type="Proteomes" id="UP001596997">
    <property type="component" value="Unassembled WGS sequence"/>
</dbReference>
<dbReference type="InterPro" id="IPR007581">
    <property type="entry name" value="Endonuclease-V"/>
</dbReference>
<dbReference type="GO" id="GO:0043737">
    <property type="term" value="F:deoxyribonuclease V activity"/>
    <property type="evidence" value="ECO:0007669"/>
    <property type="project" value="UniProtKB-EC"/>
</dbReference>
<name>A0ABW3I0R4_9FLAO</name>
<dbReference type="NCBIfam" id="NF008629">
    <property type="entry name" value="PRK11617.1"/>
    <property type="match status" value="1"/>
</dbReference>
<evidence type="ECO:0000256" key="2">
    <source>
        <dbReference type="ARBA" id="ARBA00022490"/>
    </source>
</evidence>